<proteinExistence type="predicted"/>
<gene>
    <name evidence="1" type="ORF">CAL26_23775</name>
</gene>
<dbReference type="OrthoDB" id="8913229at2"/>
<reference evidence="1" key="1">
    <citation type="submission" date="2017-05" db="EMBL/GenBank/DDBJ databases">
        <title>Complete and WGS of Bordetella genogroups.</title>
        <authorList>
            <person name="Spilker T."/>
            <person name="Lipuma J."/>
        </authorList>
    </citation>
    <scope>NUCLEOTIDE SEQUENCE</scope>
    <source>
        <strain evidence="1">AU21707</strain>
    </source>
</reference>
<comment type="caution">
    <text evidence="1">The sequence shown here is derived from an EMBL/GenBank/DDBJ whole genome shotgun (WGS) entry which is preliminary data.</text>
</comment>
<organism evidence="1 2">
    <name type="scientific">Bordetella genomosp. 9</name>
    <dbReference type="NCBI Taxonomy" id="1416803"/>
    <lineage>
        <taxon>Bacteria</taxon>
        <taxon>Pseudomonadati</taxon>
        <taxon>Pseudomonadota</taxon>
        <taxon>Betaproteobacteria</taxon>
        <taxon>Burkholderiales</taxon>
        <taxon>Alcaligenaceae</taxon>
        <taxon>Bordetella</taxon>
    </lineage>
</organism>
<accession>A0A261R6V6</accession>
<protein>
    <submittedName>
        <fullName evidence="1">Uncharacterized protein</fullName>
    </submittedName>
</protein>
<keyword evidence="2" id="KW-1185">Reference proteome</keyword>
<dbReference type="AlphaFoldDB" id="A0A261R6V6"/>
<dbReference type="RefSeq" id="WP_094849110.1">
    <property type="nucleotide sequence ID" value="NZ_NEVJ01000003.1"/>
</dbReference>
<evidence type="ECO:0000313" key="1">
    <source>
        <dbReference type="EMBL" id="OZI20517.1"/>
    </source>
</evidence>
<name>A0A261R6V6_9BORD</name>
<evidence type="ECO:0000313" key="2">
    <source>
        <dbReference type="Proteomes" id="UP000216857"/>
    </source>
</evidence>
<sequence length="76" mass="8782">MEPTDELWTLEWSQRQGFFHVEPLRTAVKKNLESFARDRRTDYIPLHIGTQEECDAVAARLRPALLARDATLATMP</sequence>
<dbReference type="Proteomes" id="UP000216857">
    <property type="component" value="Unassembled WGS sequence"/>
</dbReference>
<dbReference type="EMBL" id="NEVJ01000003">
    <property type="protein sequence ID" value="OZI20517.1"/>
    <property type="molecule type" value="Genomic_DNA"/>
</dbReference>